<comment type="cofactor">
    <cofactor evidence="1 12">
        <name>FMN</name>
        <dbReference type="ChEBI" id="CHEBI:58210"/>
    </cofactor>
</comment>
<keyword evidence="12" id="KW-0999">Mitochondrion inner membrane</keyword>
<dbReference type="GO" id="GO:0051287">
    <property type="term" value="F:NAD binding"/>
    <property type="evidence" value="ECO:0007669"/>
    <property type="project" value="UniProtKB-UniRule"/>
</dbReference>
<comment type="cofactor">
    <cofactor evidence="2 12">
        <name>[4Fe-4S] cluster</name>
        <dbReference type="ChEBI" id="CHEBI:49883"/>
    </cofactor>
</comment>
<evidence type="ECO:0000256" key="3">
    <source>
        <dbReference type="ARBA" id="ARBA00007523"/>
    </source>
</evidence>
<evidence type="ECO:0000256" key="5">
    <source>
        <dbReference type="ARBA" id="ARBA00022630"/>
    </source>
</evidence>
<keyword evidence="9 12" id="KW-0408">Iron</keyword>
<dbReference type="InterPro" id="IPR037207">
    <property type="entry name" value="Nuop51_4Fe4S-bd_sf"/>
</dbReference>
<protein>
    <recommendedName>
        <fullName evidence="12">NADH dehydrogenase [ubiquinone] flavoprotein 1, mitochondrial</fullName>
        <ecNumber evidence="12">7.1.1.2</ecNumber>
    </recommendedName>
</protein>
<dbReference type="InterPro" id="IPR054765">
    <property type="entry name" value="SLBB_dom"/>
</dbReference>
<dbReference type="PROSITE" id="PS00644">
    <property type="entry name" value="COMPLEX1_51K_1"/>
    <property type="match status" value="1"/>
</dbReference>
<dbReference type="InterPro" id="IPR011538">
    <property type="entry name" value="Nuo51_FMN-bd"/>
</dbReference>
<keyword evidence="12" id="KW-0813">Transport</keyword>
<evidence type="ECO:0000256" key="6">
    <source>
        <dbReference type="ARBA" id="ARBA00022643"/>
    </source>
</evidence>
<evidence type="ECO:0000256" key="9">
    <source>
        <dbReference type="ARBA" id="ARBA00023004"/>
    </source>
</evidence>
<sequence length="503" mass="54831">MAFAAASAALRGATKSRSVAPRALNLLRAISTKNRADLLAGSGAYGGLTDQDRIFTNIYGEQDWRLKDAIKRGDYHMTKEMLWMGPDWIVQEIKDSGLRGRGGAGFPSGLKWSFMPKASDGRPSFLVVNADESEPGTCKDREIMRKDPHKLIEGCLVAGYAMRARAAYIYIRGEYFNEAVVLDEAIHEAYAAGMIGKNACGSGYDFDVYLHRGAGAYICGEETALIESLEGRQGKPRLKPPFPAGVGLFGCPSTVTNVETVAVAPTILRRGASWFAGFGNPNNRGTKLFAISGHVKNPIVVEEAMSIPLRELIEKHCGGMRNGWDTIQACIPGGSSVPVLNKAQCDEALMEFDDLRAKGSGLGTAAVTMFDNTVDMVGAIRRLSHFYAHESCGQCTPCREGTSWLEDILIRMEKGDADKREIPMLEEISRQIEGHTICALGDAAAWPVQGLLRHFKKDIEDRIDDPSSFDAEKAFQYAWSGDPFDNAEWVGKHGDGLSYKASA</sequence>
<dbReference type="FunFam" id="3.40.50.11540:FF:000001">
    <property type="entry name" value="NADH dehydrogenase [ubiquinone] flavoprotein 1, mitochondrial"/>
    <property type="match status" value="1"/>
</dbReference>
<evidence type="ECO:0000256" key="12">
    <source>
        <dbReference type="RuleBase" id="RU364066"/>
    </source>
</evidence>
<dbReference type="SUPFAM" id="SSF140490">
    <property type="entry name" value="Nqo1C-terminal domain-like"/>
    <property type="match status" value="1"/>
</dbReference>
<proteinExistence type="inferred from homology"/>
<dbReference type="EMBL" id="JALLPJ020000057">
    <property type="protein sequence ID" value="KAL3803988.1"/>
    <property type="molecule type" value="Genomic_DNA"/>
</dbReference>
<dbReference type="InterPro" id="IPR050837">
    <property type="entry name" value="ComplexI_51kDa_subunit"/>
</dbReference>
<keyword evidence="4 12" id="KW-0004">4Fe-4S</keyword>
<dbReference type="Gene3D" id="3.40.50.11540">
    <property type="entry name" value="NADH-ubiquinone oxidoreductase 51kDa subunit"/>
    <property type="match status" value="1"/>
</dbReference>
<keyword evidence="12" id="KW-0496">Mitochondrion</keyword>
<dbReference type="Gene3D" id="3.10.20.600">
    <property type="match status" value="1"/>
</dbReference>
<dbReference type="GO" id="GO:0008137">
    <property type="term" value="F:NADH dehydrogenase (ubiquinone) activity"/>
    <property type="evidence" value="ECO:0007669"/>
    <property type="project" value="UniProtKB-EC"/>
</dbReference>
<dbReference type="Pfam" id="PF10589">
    <property type="entry name" value="NADH_4Fe-4S"/>
    <property type="match status" value="1"/>
</dbReference>
<dbReference type="Proteomes" id="UP001530400">
    <property type="component" value="Unassembled WGS sequence"/>
</dbReference>
<dbReference type="InterPro" id="IPR019575">
    <property type="entry name" value="Nuop51_4Fe4S-bd"/>
</dbReference>
<dbReference type="AlphaFoldDB" id="A0ABD3QU61"/>
<dbReference type="SMART" id="SM00928">
    <property type="entry name" value="NADH_4Fe-4S"/>
    <property type="match status" value="1"/>
</dbReference>
<evidence type="ECO:0000313" key="15">
    <source>
        <dbReference type="Proteomes" id="UP001530400"/>
    </source>
</evidence>
<dbReference type="PANTHER" id="PTHR11780:SF10">
    <property type="entry name" value="NADH DEHYDROGENASE [UBIQUINONE] FLAVOPROTEIN 1, MITOCHONDRIAL"/>
    <property type="match status" value="1"/>
</dbReference>
<keyword evidence="12" id="KW-0679">Respiratory chain</keyword>
<dbReference type="NCBIfam" id="NF010120">
    <property type="entry name" value="PRK13596.1"/>
    <property type="match status" value="1"/>
</dbReference>
<evidence type="ECO:0000256" key="2">
    <source>
        <dbReference type="ARBA" id="ARBA00001966"/>
    </source>
</evidence>
<keyword evidence="15" id="KW-1185">Reference proteome</keyword>
<dbReference type="GO" id="GO:0051539">
    <property type="term" value="F:4 iron, 4 sulfur cluster binding"/>
    <property type="evidence" value="ECO:0007669"/>
    <property type="project" value="UniProtKB-UniRule"/>
</dbReference>
<dbReference type="PROSITE" id="PS00645">
    <property type="entry name" value="COMPLEX1_51K_2"/>
    <property type="match status" value="1"/>
</dbReference>
<dbReference type="Gene3D" id="1.20.1440.230">
    <property type="entry name" value="NADH-ubiquinone oxidoreductase 51kDa subunit, iron-sulphur binding domain"/>
    <property type="match status" value="1"/>
</dbReference>
<keyword evidence="10 12" id="KW-0411">Iron-sulfur</keyword>
<dbReference type="Pfam" id="PF01512">
    <property type="entry name" value="Complex1_51K"/>
    <property type="match status" value="1"/>
</dbReference>
<keyword evidence="5 12" id="KW-0285">Flavoprotein</keyword>
<dbReference type="InterPro" id="IPR037225">
    <property type="entry name" value="Nuo51_FMN-bd_sf"/>
</dbReference>
<comment type="catalytic activity">
    <reaction evidence="12">
        <text>a ubiquinone + NADH + 5 H(+)(in) = a ubiquinol + NAD(+) + 4 H(+)(out)</text>
        <dbReference type="Rhea" id="RHEA:29091"/>
        <dbReference type="Rhea" id="RHEA-COMP:9565"/>
        <dbReference type="Rhea" id="RHEA-COMP:9566"/>
        <dbReference type="ChEBI" id="CHEBI:15378"/>
        <dbReference type="ChEBI" id="CHEBI:16389"/>
        <dbReference type="ChEBI" id="CHEBI:17976"/>
        <dbReference type="ChEBI" id="CHEBI:57540"/>
        <dbReference type="ChEBI" id="CHEBI:57945"/>
        <dbReference type="EC" id="7.1.1.2"/>
    </reaction>
</comment>
<evidence type="ECO:0000313" key="14">
    <source>
        <dbReference type="EMBL" id="KAL3803988.1"/>
    </source>
</evidence>
<organism evidence="14 15">
    <name type="scientific">Cyclotella atomus</name>
    <dbReference type="NCBI Taxonomy" id="382360"/>
    <lineage>
        <taxon>Eukaryota</taxon>
        <taxon>Sar</taxon>
        <taxon>Stramenopiles</taxon>
        <taxon>Ochrophyta</taxon>
        <taxon>Bacillariophyta</taxon>
        <taxon>Coscinodiscophyceae</taxon>
        <taxon>Thalassiosirophycidae</taxon>
        <taxon>Stephanodiscales</taxon>
        <taxon>Stephanodiscaceae</taxon>
        <taxon>Cyclotella</taxon>
    </lineage>
</organism>
<accession>A0ABD3QU61</accession>
<evidence type="ECO:0000256" key="1">
    <source>
        <dbReference type="ARBA" id="ARBA00001917"/>
    </source>
</evidence>
<dbReference type="InterPro" id="IPR011537">
    <property type="entry name" value="NADH-UbQ_OxRdtase_suF"/>
</dbReference>
<keyword evidence="12" id="KW-0472">Membrane</keyword>
<feature type="domain" description="NADH-ubiquinone oxidoreductase 51kDa subunit iron-sulphur binding" evidence="13">
    <location>
        <begin position="377"/>
        <end position="422"/>
    </location>
</feature>
<evidence type="ECO:0000256" key="10">
    <source>
        <dbReference type="ARBA" id="ARBA00023014"/>
    </source>
</evidence>
<keyword evidence="12" id="KW-0249">Electron transport</keyword>
<gene>
    <name evidence="14" type="ORF">ACHAWO_001492</name>
</gene>
<dbReference type="GO" id="GO:0005743">
    <property type="term" value="C:mitochondrial inner membrane"/>
    <property type="evidence" value="ECO:0007669"/>
    <property type="project" value="UniProtKB-SubCell"/>
</dbReference>
<evidence type="ECO:0000256" key="8">
    <source>
        <dbReference type="ARBA" id="ARBA00022967"/>
    </source>
</evidence>
<reference evidence="14 15" key="1">
    <citation type="submission" date="2024-10" db="EMBL/GenBank/DDBJ databases">
        <title>Updated reference genomes for cyclostephanoid diatoms.</title>
        <authorList>
            <person name="Roberts W.R."/>
            <person name="Alverson A.J."/>
        </authorList>
    </citation>
    <scope>NUCLEOTIDE SEQUENCE [LARGE SCALE GENOMIC DNA]</scope>
    <source>
        <strain evidence="14 15">AJA010-31</strain>
    </source>
</reference>
<comment type="similarity">
    <text evidence="3 12">Belongs to the complex I 51 kDa subunit family.</text>
</comment>
<evidence type="ECO:0000259" key="13">
    <source>
        <dbReference type="SMART" id="SM00928"/>
    </source>
</evidence>
<evidence type="ECO:0000256" key="4">
    <source>
        <dbReference type="ARBA" id="ARBA00022485"/>
    </source>
</evidence>
<dbReference type="SUPFAM" id="SSF142984">
    <property type="entry name" value="Nqo1 middle domain-like"/>
    <property type="match status" value="1"/>
</dbReference>
<dbReference type="GO" id="GO:0046872">
    <property type="term" value="F:metal ion binding"/>
    <property type="evidence" value="ECO:0007669"/>
    <property type="project" value="UniProtKB-KW"/>
</dbReference>
<keyword evidence="8" id="KW-1278">Translocase</keyword>
<comment type="subcellular location">
    <subcellularLocation>
        <location evidence="12">Mitochondrion inner membrane</location>
        <topology evidence="12">Peripheral membrane protein</topology>
        <orientation evidence="12">Matrix side</orientation>
    </subcellularLocation>
</comment>
<keyword evidence="6 12" id="KW-0288">FMN</keyword>
<name>A0ABD3QU61_9STRA</name>
<keyword evidence="11 12" id="KW-0520">NAD</keyword>
<dbReference type="SUPFAM" id="SSF142019">
    <property type="entry name" value="Nqo1 FMN-binding domain-like"/>
    <property type="match status" value="1"/>
</dbReference>
<dbReference type="FunFam" id="1.20.1440.230:FF:000001">
    <property type="entry name" value="Mitochondrial NADH dehydrogenase flavoprotein 1"/>
    <property type="match status" value="1"/>
</dbReference>
<evidence type="ECO:0000256" key="7">
    <source>
        <dbReference type="ARBA" id="ARBA00022723"/>
    </source>
</evidence>
<dbReference type="Pfam" id="PF22461">
    <property type="entry name" value="SLBB_2"/>
    <property type="match status" value="1"/>
</dbReference>
<comment type="function">
    <text evidence="12">Core subunit of the mitochondrial membrane respiratory chain NADH dehydrogenase (Complex I) which catalyzes electron transfer from NADH through the respiratory chain, using ubiquinone as an electron acceptor. Essential for the catalytic activity and assembly of complex I.</text>
</comment>
<keyword evidence="7 12" id="KW-0479">Metal-binding</keyword>
<comment type="caution">
    <text evidence="14">The sequence shown here is derived from an EMBL/GenBank/DDBJ whole genome shotgun (WGS) entry which is preliminary data.</text>
</comment>
<dbReference type="PANTHER" id="PTHR11780">
    <property type="entry name" value="NADH-UBIQUINONE OXIDOREDUCTASE FLAVOPROTEIN 1 NDUFV1"/>
    <property type="match status" value="1"/>
</dbReference>
<dbReference type="EC" id="7.1.1.2" evidence="12"/>
<evidence type="ECO:0000256" key="11">
    <source>
        <dbReference type="ARBA" id="ARBA00023027"/>
    </source>
</evidence>
<dbReference type="NCBIfam" id="TIGR01959">
    <property type="entry name" value="nuoF_fam"/>
    <property type="match status" value="1"/>
</dbReference>
<dbReference type="FunFam" id="3.10.20.600:FF:000001">
    <property type="entry name" value="NADH dehydrogenase [ubiquinone] flavoprotein 1, mitochondrial"/>
    <property type="match status" value="1"/>
</dbReference>
<keyword evidence="12" id="KW-0809">Transit peptide</keyword>
<dbReference type="InterPro" id="IPR001949">
    <property type="entry name" value="NADH-UbQ_OxRdtase_51kDa_CS"/>
</dbReference>